<accession>A0A951PSZ1</accession>
<evidence type="ECO:0000313" key="2">
    <source>
        <dbReference type="EMBL" id="MBW4548779.1"/>
    </source>
</evidence>
<sequence>MLDQTNVIASVSAGRKRRSKREKRDRVLAALEVGKQSAQFKRVKAVLDQMMS</sequence>
<organism evidence="2 3">
    <name type="scientific">Symplocastrum torsivum CPER-KK1</name>
    <dbReference type="NCBI Taxonomy" id="450513"/>
    <lineage>
        <taxon>Bacteria</taxon>
        <taxon>Bacillati</taxon>
        <taxon>Cyanobacteriota</taxon>
        <taxon>Cyanophyceae</taxon>
        <taxon>Oscillatoriophycideae</taxon>
        <taxon>Oscillatoriales</taxon>
        <taxon>Microcoleaceae</taxon>
        <taxon>Symplocastrum</taxon>
    </lineage>
</organism>
<gene>
    <name evidence="2" type="ORF">KME25_30890</name>
</gene>
<evidence type="ECO:0000313" key="3">
    <source>
        <dbReference type="Proteomes" id="UP000753908"/>
    </source>
</evidence>
<proteinExistence type="predicted"/>
<dbReference type="EMBL" id="JAHHIF010000071">
    <property type="protein sequence ID" value="MBW4548779.1"/>
    <property type="molecule type" value="Genomic_DNA"/>
</dbReference>
<feature type="region of interest" description="Disordered" evidence="1">
    <location>
        <begin position="1"/>
        <end position="25"/>
    </location>
</feature>
<reference evidence="2" key="2">
    <citation type="journal article" date="2022" name="Microbiol. Resour. Announc.">
        <title>Metagenome Sequencing to Explore Phylogenomics of Terrestrial Cyanobacteria.</title>
        <authorList>
            <person name="Ward R.D."/>
            <person name="Stajich J.E."/>
            <person name="Johansen J.R."/>
            <person name="Huntemann M."/>
            <person name="Clum A."/>
            <person name="Foster B."/>
            <person name="Foster B."/>
            <person name="Roux S."/>
            <person name="Palaniappan K."/>
            <person name="Varghese N."/>
            <person name="Mukherjee S."/>
            <person name="Reddy T.B.K."/>
            <person name="Daum C."/>
            <person name="Copeland A."/>
            <person name="Chen I.A."/>
            <person name="Ivanova N.N."/>
            <person name="Kyrpides N.C."/>
            <person name="Shapiro N."/>
            <person name="Eloe-Fadrosh E.A."/>
            <person name="Pietrasiak N."/>
        </authorList>
    </citation>
    <scope>NUCLEOTIDE SEQUENCE</scope>
    <source>
        <strain evidence="2">CPER-KK1</strain>
    </source>
</reference>
<dbReference type="AlphaFoldDB" id="A0A951PSZ1"/>
<dbReference type="Proteomes" id="UP000753908">
    <property type="component" value="Unassembled WGS sequence"/>
</dbReference>
<comment type="caution">
    <text evidence="2">The sequence shown here is derived from an EMBL/GenBank/DDBJ whole genome shotgun (WGS) entry which is preliminary data.</text>
</comment>
<evidence type="ECO:0000256" key="1">
    <source>
        <dbReference type="SAM" id="MobiDB-lite"/>
    </source>
</evidence>
<protein>
    <submittedName>
        <fullName evidence="2">Uncharacterized protein</fullName>
    </submittedName>
</protein>
<reference evidence="2" key="1">
    <citation type="submission" date="2021-05" db="EMBL/GenBank/DDBJ databases">
        <authorList>
            <person name="Pietrasiak N."/>
            <person name="Ward R."/>
            <person name="Stajich J.E."/>
            <person name="Kurbessoian T."/>
        </authorList>
    </citation>
    <scope>NUCLEOTIDE SEQUENCE</scope>
    <source>
        <strain evidence="2">CPER-KK1</strain>
    </source>
</reference>
<name>A0A951PSZ1_9CYAN</name>